<gene>
    <name evidence="1" type="ORF">M513_13042</name>
</gene>
<evidence type="ECO:0000313" key="1">
    <source>
        <dbReference type="EMBL" id="KFD46075.1"/>
    </source>
</evidence>
<dbReference type="AlphaFoldDB" id="A0A085LM79"/>
<proteinExistence type="predicted"/>
<evidence type="ECO:0000313" key="2">
    <source>
        <dbReference type="Proteomes" id="UP000030764"/>
    </source>
</evidence>
<protein>
    <recommendedName>
        <fullName evidence="3">BED-type domain-containing protein</fullName>
    </recommendedName>
</protein>
<organism evidence="1 2">
    <name type="scientific">Trichuris suis</name>
    <name type="common">pig whipworm</name>
    <dbReference type="NCBI Taxonomy" id="68888"/>
    <lineage>
        <taxon>Eukaryota</taxon>
        <taxon>Metazoa</taxon>
        <taxon>Ecdysozoa</taxon>
        <taxon>Nematoda</taxon>
        <taxon>Enoplea</taxon>
        <taxon>Dorylaimia</taxon>
        <taxon>Trichinellida</taxon>
        <taxon>Trichuridae</taxon>
        <taxon>Trichuris</taxon>
    </lineage>
</organism>
<sequence length="174" mass="20128">MSDSRRKKRQYSSEYLKLGFICCPTNRSLPMCVLCERVLSNEAMKPSRLKEHLTKVHPERSREDVAYFRKLRDKIMNRRTLCSVISSEARVAHDSLLTSYRISLMIARCGKPHAIGEQLLVPVVNVVLRTIFHNSESDIGKKISLSKDTVQRRIDEMAMDVEEALCDLLRRTDF</sequence>
<dbReference type="Proteomes" id="UP000030764">
    <property type="component" value="Unassembled WGS sequence"/>
</dbReference>
<accession>A0A085LM79</accession>
<dbReference type="EMBL" id="KL363395">
    <property type="protein sequence ID" value="KFD46075.1"/>
    <property type="molecule type" value="Genomic_DNA"/>
</dbReference>
<evidence type="ECO:0008006" key="3">
    <source>
        <dbReference type="Google" id="ProtNLM"/>
    </source>
</evidence>
<dbReference type="PANTHER" id="PTHR45913:SF22">
    <property type="entry name" value="SCAN BOX DOMAIN-CONTAINING PROTEIN"/>
    <property type="match status" value="1"/>
</dbReference>
<name>A0A085LM79_9BILA</name>
<keyword evidence="2" id="KW-1185">Reference proteome</keyword>
<dbReference type="PANTHER" id="PTHR45913">
    <property type="entry name" value="EPM2A-INTERACTING PROTEIN 1"/>
    <property type="match status" value="1"/>
</dbReference>
<reference evidence="1 2" key="1">
    <citation type="journal article" date="2014" name="Nat. Genet.">
        <title>Genome and transcriptome of the porcine whipworm Trichuris suis.</title>
        <authorList>
            <person name="Jex A.R."/>
            <person name="Nejsum P."/>
            <person name="Schwarz E.M."/>
            <person name="Hu L."/>
            <person name="Young N.D."/>
            <person name="Hall R.S."/>
            <person name="Korhonen P.K."/>
            <person name="Liao S."/>
            <person name="Thamsborg S."/>
            <person name="Xia J."/>
            <person name="Xu P."/>
            <person name="Wang S."/>
            <person name="Scheerlinck J.P."/>
            <person name="Hofmann A."/>
            <person name="Sternberg P.W."/>
            <person name="Wang J."/>
            <person name="Gasser R.B."/>
        </authorList>
    </citation>
    <scope>NUCLEOTIDE SEQUENCE [LARGE SCALE GENOMIC DNA]</scope>
    <source>
        <strain evidence="1">DCEP-RM93M</strain>
    </source>
</reference>